<evidence type="ECO:0000313" key="3">
    <source>
        <dbReference type="Proteomes" id="UP000319809"/>
    </source>
</evidence>
<dbReference type="SUPFAM" id="SSF55144">
    <property type="entry name" value="LigT-like"/>
    <property type="match status" value="1"/>
</dbReference>
<dbReference type="Proteomes" id="UP000319809">
    <property type="component" value="Chromosome"/>
</dbReference>
<name>A0A4Y5YIF8_9GAMM</name>
<reference evidence="2 3" key="1">
    <citation type="submission" date="2019-06" db="EMBL/GenBank/DDBJ databases">
        <title>The genome of Shewanella sp. SM1901.</title>
        <authorList>
            <person name="Cha Q."/>
        </authorList>
    </citation>
    <scope>NUCLEOTIDE SEQUENCE [LARGE SCALE GENOMIC DNA]</scope>
    <source>
        <strain evidence="2 3">SM1901</strain>
    </source>
</reference>
<gene>
    <name evidence="2" type="primary">thpR</name>
    <name evidence="2" type="ORF">FH971_16995</name>
</gene>
<dbReference type="PANTHER" id="PTHR35561">
    <property type="entry name" value="RNA 2',3'-CYCLIC PHOSPHODIESTERASE"/>
    <property type="match status" value="1"/>
</dbReference>
<accession>A0A4Y5YIF8</accession>
<keyword evidence="1" id="KW-0378">Hydrolase</keyword>
<dbReference type="AlphaFoldDB" id="A0A4Y5YIF8"/>
<dbReference type="RefSeq" id="WP_140235111.1">
    <property type="nucleotide sequence ID" value="NZ_CP041036.1"/>
</dbReference>
<keyword evidence="3" id="KW-1185">Reference proteome</keyword>
<dbReference type="EMBL" id="CP041036">
    <property type="protein sequence ID" value="QDE32504.1"/>
    <property type="molecule type" value="Genomic_DNA"/>
</dbReference>
<sequence length="182" mass="20627">MQSCPSTRLFVGFSLDEPQTQKILHLQQSLKHKTDTNPAMVLAHNLHLTLGFFGSVDPTSYADILTAIEQMPKTKFSQTIDTLDWWQAAKTICLKGQACASLHTMADAVRRIADIHQLAKNQYDYIPHISLFRGVTSVSLPKTKPNIQLTIAPSHLHLYQSTRQHNNVHYTILKSWPLKLKE</sequence>
<proteinExistence type="predicted"/>
<evidence type="ECO:0000313" key="2">
    <source>
        <dbReference type="EMBL" id="QDE32504.1"/>
    </source>
</evidence>
<dbReference type="InterPro" id="IPR009097">
    <property type="entry name" value="Cyclic_Pdiesterase"/>
</dbReference>
<dbReference type="Pfam" id="PF13563">
    <property type="entry name" value="2_5_RNA_ligase2"/>
    <property type="match status" value="1"/>
</dbReference>
<dbReference type="KEGG" id="spol:FH971_16995"/>
<dbReference type="PANTHER" id="PTHR35561:SF1">
    <property type="entry name" value="RNA 2',3'-CYCLIC PHOSPHODIESTERASE"/>
    <property type="match status" value="1"/>
</dbReference>
<dbReference type="GO" id="GO:0008664">
    <property type="term" value="F:RNA 2',3'-cyclic 3'-phosphodiesterase activity"/>
    <property type="evidence" value="ECO:0007669"/>
    <property type="project" value="InterPro"/>
</dbReference>
<dbReference type="GO" id="GO:0004113">
    <property type="term" value="F:2',3'-cyclic-nucleotide 3'-phosphodiesterase activity"/>
    <property type="evidence" value="ECO:0007669"/>
    <property type="project" value="InterPro"/>
</dbReference>
<dbReference type="InterPro" id="IPR004175">
    <property type="entry name" value="RNA_CPDase"/>
</dbReference>
<protein>
    <submittedName>
        <fullName evidence="2">RNA 2',3'-cyclic phosphodiesterase</fullName>
    </submittedName>
</protein>
<organism evidence="2 3">
    <name type="scientific">Shewanella polaris</name>
    <dbReference type="NCBI Taxonomy" id="2588449"/>
    <lineage>
        <taxon>Bacteria</taxon>
        <taxon>Pseudomonadati</taxon>
        <taxon>Pseudomonadota</taxon>
        <taxon>Gammaproteobacteria</taxon>
        <taxon>Alteromonadales</taxon>
        <taxon>Shewanellaceae</taxon>
        <taxon>Shewanella</taxon>
    </lineage>
</organism>
<dbReference type="Gene3D" id="3.90.1140.10">
    <property type="entry name" value="Cyclic phosphodiesterase"/>
    <property type="match status" value="1"/>
</dbReference>
<evidence type="ECO:0000256" key="1">
    <source>
        <dbReference type="ARBA" id="ARBA00022801"/>
    </source>
</evidence>
<dbReference type="NCBIfam" id="TIGR02258">
    <property type="entry name" value="2_5_ligase"/>
    <property type="match status" value="1"/>
</dbReference>